<organism evidence="1 2">
    <name type="scientific">Patagioenas fasciata monilis</name>
    <dbReference type="NCBI Taxonomy" id="372326"/>
    <lineage>
        <taxon>Eukaryota</taxon>
        <taxon>Metazoa</taxon>
        <taxon>Chordata</taxon>
        <taxon>Craniata</taxon>
        <taxon>Vertebrata</taxon>
        <taxon>Euteleostomi</taxon>
        <taxon>Archelosauria</taxon>
        <taxon>Archosauria</taxon>
        <taxon>Dinosauria</taxon>
        <taxon>Saurischia</taxon>
        <taxon>Theropoda</taxon>
        <taxon>Coelurosauria</taxon>
        <taxon>Aves</taxon>
        <taxon>Neognathae</taxon>
        <taxon>Neoaves</taxon>
        <taxon>Columbimorphae</taxon>
        <taxon>Columbiformes</taxon>
        <taxon>Columbidae</taxon>
        <taxon>Patagioenas</taxon>
    </lineage>
</organism>
<dbReference type="AlphaFoldDB" id="A0A1V4K5X7"/>
<proteinExistence type="predicted"/>
<name>A0A1V4K5X7_PATFA</name>
<protein>
    <submittedName>
        <fullName evidence="1">Uncharacterized protein</fullName>
    </submittedName>
</protein>
<gene>
    <name evidence="1" type="ORF">AV530_002328</name>
</gene>
<keyword evidence="2" id="KW-1185">Reference proteome</keyword>
<comment type="caution">
    <text evidence="1">The sequence shown here is derived from an EMBL/GenBank/DDBJ whole genome shotgun (WGS) entry which is preliminary data.</text>
</comment>
<sequence>MVPQLGHCGLEQLVLLIPGHSKGIIRKLQRQWDPLGDTLLSVIFFLCKPFKRKEKDNYAPNSVSQLWPWVHQKELGQAFPFRFIGQLPYISSAAGVQGSVSQAQYLVIQQAFQAVPRHCCEFLAKKNTSCDSQAIGQPIHSQNTICIWKPSQLQWMKNKVLFSLLCRL</sequence>
<evidence type="ECO:0000313" key="2">
    <source>
        <dbReference type="Proteomes" id="UP000190648"/>
    </source>
</evidence>
<evidence type="ECO:0000313" key="1">
    <source>
        <dbReference type="EMBL" id="OPJ79880.1"/>
    </source>
</evidence>
<dbReference type="Proteomes" id="UP000190648">
    <property type="component" value="Unassembled WGS sequence"/>
</dbReference>
<accession>A0A1V4K5X7</accession>
<reference evidence="1 2" key="1">
    <citation type="submission" date="2016-02" db="EMBL/GenBank/DDBJ databases">
        <title>Band-tailed pigeon sequencing and assembly.</title>
        <authorList>
            <person name="Soares A.E."/>
            <person name="Novak B.J."/>
            <person name="Rice E.S."/>
            <person name="O'Connell B."/>
            <person name="Chang D."/>
            <person name="Weber S."/>
            <person name="Shapiro B."/>
        </authorList>
    </citation>
    <scope>NUCLEOTIDE SEQUENCE [LARGE SCALE GENOMIC DNA]</scope>
    <source>
        <strain evidence="1">BTP2013</strain>
        <tissue evidence="1">Blood</tissue>
    </source>
</reference>
<dbReference type="EMBL" id="LSYS01004331">
    <property type="protein sequence ID" value="OPJ79880.1"/>
    <property type="molecule type" value="Genomic_DNA"/>
</dbReference>